<gene>
    <name evidence="2" type="ORF">IV203_016578</name>
</gene>
<organism evidence="2 3">
    <name type="scientific">Nitzschia inconspicua</name>
    <dbReference type="NCBI Taxonomy" id="303405"/>
    <lineage>
        <taxon>Eukaryota</taxon>
        <taxon>Sar</taxon>
        <taxon>Stramenopiles</taxon>
        <taxon>Ochrophyta</taxon>
        <taxon>Bacillariophyta</taxon>
        <taxon>Bacillariophyceae</taxon>
        <taxon>Bacillariophycidae</taxon>
        <taxon>Bacillariales</taxon>
        <taxon>Bacillariaceae</taxon>
        <taxon>Nitzschia</taxon>
    </lineage>
</organism>
<evidence type="ECO:0000313" key="3">
    <source>
        <dbReference type="Proteomes" id="UP000693970"/>
    </source>
</evidence>
<keyword evidence="3" id="KW-1185">Reference proteome</keyword>
<feature type="region of interest" description="Disordered" evidence="1">
    <location>
        <begin position="82"/>
        <end position="111"/>
    </location>
</feature>
<evidence type="ECO:0000256" key="1">
    <source>
        <dbReference type="SAM" id="MobiDB-lite"/>
    </source>
</evidence>
<dbReference type="OrthoDB" id="10622968at2759"/>
<protein>
    <submittedName>
        <fullName evidence="2">Uncharacterized protein</fullName>
    </submittedName>
</protein>
<comment type="caution">
    <text evidence="2">The sequence shown here is derived from an EMBL/GenBank/DDBJ whole genome shotgun (WGS) entry which is preliminary data.</text>
</comment>
<evidence type="ECO:0000313" key="2">
    <source>
        <dbReference type="EMBL" id="KAG7347873.1"/>
    </source>
</evidence>
<sequence>MGKAEKTSEFRDRLKLINERLKRIDKSYGLNEIQFKVQYLSKLTHEYDILKQHLQTTIGGKIAVHTMVKDLDNRYKGLYGENKNDGTSTVMNTEVHQKQDKSSSKPKKQYKKNCKYCGKLGT</sequence>
<name>A0A9K3KPZ8_9STRA</name>
<reference evidence="2" key="2">
    <citation type="submission" date="2021-04" db="EMBL/GenBank/DDBJ databases">
        <authorList>
            <person name="Podell S."/>
        </authorList>
    </citation>
    <scope>NUCLEOTIDE SEQUENCE</scope>
    <source>
        <strain evidence="2">Hildebrandi</strain>
    </source>
</reference>
<accession>A0A9K3KPZ8</accession>
<dbReference type="Proteomes" id="UP000693970">
    <property type="component" value="Unassembled WGS sequence"/>
</dbReference>
<dbReference type="AlphaFoldDB" id="A0A9K3KPZ8"/>
<proteinExistence type="predicted"/>
<dbReference type="EMBL" id="JAGRRH010000020">
    <property type="protein sequence ID" value="KAG7347873.1"/>
    <property type="molecule type" value="Genomic_DNA"/>
</dbReference>
<reference evidence="2" key="1">
    <citation type="journal article" date="2021" name="Sci. Rep.">
        <title>Diploid genomic architecture of Nitzschia inconspicua, an elite biomass production diatom.</title>
        <authorList>
            <person name="Oliver A."/>
            <person name="Podell S."/>
            <person name="Pinowska A."/>
            <person name="Traller J.C."/>
            <person name="Smith S.R."/>
            <person name="McClure R."/>
            <person name="Beliaev A."/>
            <person name="Bohutskyi P."/>
            <person name="Hill E.A."/>
            <person name="Rabines A."/>
            <person name="Zheng H."/>
            <person name="Allen L.Z."/>
            <person name="Kuo A."/>
            <person name="Grigoriev I.V."/>
            <person name="Allen A.E."/>
            <person name="Hazlebeck D."/>
            <person name="Allen E.E."/>
        </authorList>
    </citation>
    <scope>NUCLEOTIDE SEQUENCE</scope>
    <source>
        <strain evidence="2">Hildebrandi</strain>
    </source>
</reference>
<feature type="compositionally biased region" description="Polar residues" evidence="1">
    <location>
        <begin position="85"/>
        <end position="94"/>
    </location>
</feature>